<dbReference type="AlphaFoldDB" id="A0A510XCJ4"/>
<reference evidence="1 2" key="1">
    <citation type="submission" date="2019-07" db="EMBL/GenBank/DDBJ databases">
        <title>Whole genome shotgun sequence of Halomonas pacifica NBRC 102220.</title>
        <authorList>
            <person name="Hosoyama A."/>
            <person name="Uohara A."/>
            <person name="Ohji S."/>
            <person name="Ichikawa N."/>
        </authorList>
    </citation>
    <scope>NUCLEOTIDE SEQUENCE [LARGE SCALE GENOMIC DNA]</scope>
    <source>
        <strain evidence="1 2">NBRC 102220</strain>
    </source>
</reference>
<dbReference type="Proteomes" id="UP000321275">
    <property type="component" value="Unassembled WGS sequence"/>
</dbReference>
<organism evidence="1 2">
    <name type="scientific">Bisbaumannia pacifica</name>
    <dbReference type="NCBI Taxonomy" id="77098"/>
    <lineage>
        <taxon>Bacteria</taxon>
        <taxon>Pseudomonadati</taxon>
        <taxon>Pseudomonadota</taxon>
        <taxon>Gammaproteobacteria</taxon>
        <taxon>Oceanospirillales</taxon>
        <taxon>Halomonadaceae</taxon>
        <taxon>Bisbaumannia</taxon>
    </lineage>
</organism>
<evidence type="ECO:0000313" key="2">
    <source>
        <dbReference type="Proteomes" id="UP000321275"/>
    </source>
</evidence>
<gene>
    <name evidence="1" type="ORF">HPA02_34520</name>
</gene>
<sequence>MKDNDLAAKLEAILASGATYKSVAKRAGCDASTIYRIRTGAVTNPSYSVGCAIDAMHAELKPAAA</sequence>
<dbReference type="RefSeq" id="WP_146804487.1">
    <property type="nucleotide sequence ID" value="NZ_BJUK01000077.1"/>
</dbReference>
<evidence type="ECO:0008006" key="3">
    <source>
        <dbReference type="Google" id="ProtNLM"/>
    </source>
</evidence>
<keyword evidence="2" id="KW-1185">Reference proteome</keyword>
<proteinExistence type="predicted"/>
<accession>A0A510XCJ4</accession>
<dbReference type="EMBL" id="BJUK01000077">
    <property type="protein sequence ID" value="GEK49169.1"/>
    <property type="molecule type" value="Genomic_DNA"/>
</dbReference>
<dbReference type="OrthoDB" id="7025802at2"/>
<evidence type="ECO:0000313" key="1">
    <source>
        <dbReference type="EMBL" id="GEK49169.1"/>
    </source>
</evidence>
<name>A0A510XCJ4_9GAMM</name>
<comment type="caution">
    <text evidence="1">The sequence shown here is derived from an EMBL/GenBank/DDBJ whole genome shotgun (WGS) entry which is preliminary data.</text>
</comment>
<protein>
    <recommendedName>
        <fullName evidence="3">HTH cro/C1-type domain-containing protein</fullName>
    </recommendedName>
</protein>